<proteinExistence type="predicted"/>
<accession>D9SSR2</accession>
<dbReference type="AlphaFoldDB" id="D9SSR2"/>
<dbReference type="eggNOG" id="ENOG50303AB">
    <property type="taxonomic scope" value="Bacteria"/>
</dbReference>
<dbReference type="OrthoDB" id="1643929at2"/>
<organism evidence="1 2">
    <name type="scientific">Clostridium cellulovorans (strain ATCC 35296 / DSM 3052 / OCM 3 / 743B)</name>
    <dbReference type="NCBI Taxonomy" id="573061"/>
    <lineage>
        <taxon>Bacteria</taxon>
        <taxon>Bacillati</taxon>
        <taxon>Bacillota</taxon>
        <taxon>Clostridia</taxon>
        <taxon>Eubacteriales</taxon>
        <taxon>Clostridiaceae</taxon>
        <taxon>Clostridium</taxon>
    </lineage>
</organism>
<evidence type="ECO:0000313" key="1">
    <source>
        <dbReference type="EMBL" id="ADL52574.1"/>
    </source>
</evidence>
<reference evidence="1 2" key="1">
    <citation type="submission" date="2010-08" db="EMBL/GenBank/DDBJ databases">
        <title>Complete sequence of Clostridium cellulovorans 743B.</title>
        <authorList>
            <consortium name="US DOE Joint Genome Institute"/>
            <person name="Lucas S."/>
            <person name="Copeland A."/>
            <person name="Lapidus A."/>
            <person name="Cheng J.-F."/>
            <person name="Bruce D."/>
            <person name="Goodwin L."/>
            <person name="Pitluck S."/>
            <person name="Chertkov O."/>
            <person name="Detter J.C."/>
            <person name="Han C."/>
            <person name="Tapia R."/>
            <person name="Land M."/>
            <person name="Hauser L."/>
            <person name="Chang Y.-J."/>
            <person name="Jeffries C."/>
            <person name="Kyrpides N."/>
            <person name="Ivanova N."/>
            <person name="Mikhailova N."/>
            <person name="Hemme C.L."/>
            <person name="Woyke T."/>
        </authorList>
    </citation>
    <scope>NUCLEOTIDE SEQUENCE [LARGE SCALE GENOMIC DNA]</scope>
    <source>
        <strain evidence="2">ATCC 35296 / DSM 3052 / OCM 3 / 743B</strain>
    </source>
</reference>
<dbReference type="KEGG" id="ccb:Clocel_2879"/>
<evidence type="ECO:0000313" key="2">
    <source>
        <dbReference type="Proteomes" id="UP000002730"/>
    </source>
</evidence>
<gene>
    <name evidence="1" type="ordered locus">Clocel_2879</name>
</gene>
<dbReference type="RefSeq" id="WP_010075668.1">
    <property type="nucleotide sequence ID" value="NC_014393.1"/>
</dbReference>
<dbReference type="EMBL" id="CP002160">
    <property type="protein sequence ID" value="ADL52574.1"/>
    <property type="molecule type" value="Genomic_DNA"/>
</dbReference>
<name>D9SSR2_CLOC7</name>
<dbReference type="Proteomes" id="UP000002730">
    <property type="component" value="Chromosome"/>
</dbReference>
<keyword evidence="2" id="KW-1185">Reference proteome</keyword>
<dbReference type="HOGENOM" id="CLU_195133_0_0_9"/>
<protein>
    <submittedName>
        <fullName evidence="1">Uncharacterized protein</fullName>
    </submittedName>
</protein>
<sequence length="78" mass="9047">MGKYNVELNSAQIKHLNDFFKDYQDEHVKCELVETTKIKSMLSVESDMDAAATEAYIKNTFKSKSQYGMAIYYSVHIR</sequence>
<dbReference type="STRING" id="573061.Clocel_2879"/>